<reference evidence="2" key="1">
    <citation type="submission" date="2021-01" db="EMBL/GenBank/DDBJ databases">
        <title>Whole genome shotgun sequence of Rugosimonospora africana NBRC 104875.</title>
        <authorList>
            <person name="Komaki H."/>
            <person name="Tamura T."/>
        </authorList>
    </citation>
    <scope>NUCLEOTIDE SEQUENCE</scope>
    <source>
        <strain evidence="2">NBRC 104875</strain>
    </source>
</reference>
<feature type="region of interest" description="Disordered" evidence="1">
    <location>
        <begin position="1"/>
        <end position="37"/>
    </location>
</feature>
<protein>
    <submittedName>
        <fullName evidence="2">Uncharacterized protein</fullName>
    </submittedName>
</protein>
<evidence type="ECO:0000313" key="2">
    <source>
        <dbReference type="EMBL" id="GIH21301.1"/>
    </source>
</evidence>
<name>A0A8J3R2Y4_9ACTN</name>
<feature type="compositionally biased region" description="Polar residues" evidence="1">
    <location>
        <begin position="13"/>
        <end position="29"/>
    </location>
</feature>
<dbReference type="AlphaFoldDB" id="A0A8J3R2Y4"/>
<dbReference type="Proteomes" id="UP000642748">
    <property type="component" value="Unassembled WGS sequence"/>
</dbReference>
<organism evidence="2 3">
    <name type="scientific">Rugosimonospora africana</name>
    <dbReference type="NCBI Taxonomy" id="556532"/>
    <lineage>
        <taxon>Bacteria</taxon>
        <taxon>Bacillati</taxon>
        <taxon>Actinomycetota</taxon>
        <taxon>Actinomycetes</taxon>
        <taxon>Micromonosporales</taxon>
        <taxon>Micromonosporaceae</taxon>
        <taxon>Rugosimonospora</taxon>
    </lineage>
</organism>
<sequence>MDAEIAGRATLTIVASNNTRKNPRQTPSSAHPPLSRRVGELVEYDKARVTVRALPRPVRGTMRNAVC</sequence>
<proteinExistence type="predicted"/>
<comment type="caution">
    <text evidence="2">The sequence shown here is derived from an EMBL/GenBank/DDBJ whole genome shotgun (WGS) entry which is preliminary data.</text>
</comment>
<gene>
    <name evidence="2" type="ORF">Raf01_94730</name>
</gene>
<keyword evidence="3" id="KW-1185">Reference proteome</keyword>
<accession>A0A8J3R2Y4</accession>
<dbReference type="EMBL" id="BONZ01000123">
    <property type="protein sequence ID" value="GIH21301.1"/>
    <property type="molecule type" value="Genomic_DNA"/>
</dbReference>
<evidence type="ECO:0000256" key="1">
    <source>
        <dbReference type="SAM" id="MobiDB-lite"/>
    </source>
</evidence>
<evidence type="ECO:0000313" key="3">
    <source>
        <dbReference type="Proteomes" id="UP000642748"/>
    </source>
</evidence>